<dbReference type="EMBL" id="JAUTXU010000053">
    <property type="protein sequence ID" value="KAK3714806.1"/>
    <property type="molecule type" value="Genomic_DNA"/>
</dbReference>
<reference evidence="1" key="1">
    <citation type="submission" date="2023-07" db="EMBL/GenBank/DDBJ databases">
        <title>Black Yeasts Isolated from many extreme environments.</title>
        <authorList>
            <person name="Coleine C."/>
            <person name="Stajich J.E."/>
            <person name="Selbmann L."/>
        </authorList>
    </citation>
    <scope>NUCLEOTIDE SEQUENCE</scope>
    <source>
        <strain evidence="1">CCFEE 5714</strain>
    </source>
</reference>
<protein>
    <submittedName>
        <fullName evidence="1">Uncharacterized protein</fullName>
    </submittedName>
</protein>
<evidence type="ECO:0000313" key="1">
    <source>
        <dbReference type="EMBL" id="KAK3714806.1"/>
    </source>
</evidence>
<gene>
    <name evidence="1" type="ORF">LTR37_007541</name>
</gene>
<name>A0ACC3NDQ7_9PEZI</name>
<evidence type="ECO:0000313" key="2">
    <source>
        <dbReference type="Proteomes" id="UP001281147"/>
    </source>
</evidence>
<dbReference type="Proteomes" id="UP001281147">
    <property type="component" value="Unassembled WGS sequence"/>
</dbReference>
<organism evidence="1 2">
    <name type="scientific">Vermiconidia calcicola</name>
    <dbReference type="NCBI Taxonomy" id="1690605"/>
    <lineage>
        <taxon>Eukaryota</taxon>
        <taxon>Fungi</taxon>
        <taxon>Dikarya</taxon>
        <taxon>Ascomycota</taxon>
        <taxon>Pezizomycotina</taxon>
        <taxon>Dothideomycetes</taxon>
        <taxon>Dothideomycetidae</taxon>
        <taxon>Mycosphaerellales</taxon>
        <taxon>Extremaceae</taxon>
        <taxon>Vermiconidia</taxon>
    </lineage>
</organism>
<proteinExistence type="predicted"/>
<sequence>MFGFDDAQSDYRKVKQSDNQAELSHELLAGGASFVAFHEFENHQRKEGKEVDHAFAKEVLAGFAGAEVDRLAETKGADYIDREKAKREAKRRSEQLYDQHYGDQENYSPRKKHPPKHLREDFGGY</sequence>
<accession>A0ACC3NDQ7</accession>
<keyword evidence="2" id="KW-1185">Reference proteome</keyword>
<comment type="caution">
    <text evidence="1">The sequence shown here is derived from an EMBL/GenBank/DDBJ whole genome shotgun (WGS) entry which is preliminary data.</text>
</comment>